<dbReference type="InterPro" id="IPR053021">
    <property type="entry name" value="Chloroplast_ADK"/>
</dbReference>
<feature type="chain" id="PRO_5042220082" description="DUF1995 domain-containing protein" evidence="1">
    <location>
        <begin position="26"/>
        <end position="286"/>
    </location>
</feature>
<evidence type="ECO:0000259" key="2">
    <source>
        <dbReference type="Pfam" id="PF09353"/>
    </source>
</evidence>
<reference evidence="3" key="1">
    <citation type="submission" date="2023-08" db="EMBL/GenBank/DDBJ databases">
        <authorList>
            <person name="Audoor S."/>
            <person name="Bilcke G."/>
        </authorList>
    </citation>
    <scope>NUCLEOTIDE SEQUENCE</scope>
</reference>
<feature type="domain" description="DUF1995" evidence="2">
    <location>
        <begin position="28"/>
        <end position="256"/>
    </location>
</feature>
<dbReference type="EMBL" id="CAKOGP040002147">
    <property type="protein sequence ID" value="CAJ1963508.1"/>
    <property type="molecule type" value="Genomic_DNA"/>
</dbReference>
<dbReference type="PANTHER" id="PTHR35509">
    <property type="entry name" value="DOMAIN PROTEIN, PUTATIVE (DUF1995)-RELATED"/>
    <property type="match status" value="1"/>
</dbReference>
<sequence>MSATTMTRRALTLLTSLLLAETASGLIPASPEQQTRRAIQSLKTAIANLTPDNEEEKRTKKVRLYVDYLIPLPIETKAEDIDPWPGGLAQMYPYAEDIVKEILQGVVDNQAGPCSSQILSAEDCCGLFIQESSTSAKNDIAAMVFPGVDQLSQIEQVDEMVGDQRTLIIFNKQFQRPVDFGFSGKNNAQSQKVIFDQYQYGFAFQEFACRGEDTKLTFEYPNWQSCVICEENRDVGQKEIALLEPSPERPSYEALEQKINEVLPEPLWMRMIGEAEEKGLKFQRRQ</sequence>
<evidence type="ECO:0000313" key="3">
    <source>
        <dbReference type="EMBL" id="CAJ1963508.1"/>
    </source>
</evidence>
<keyword evidence="1" id="KW-0732">Signal</keyword>
<dbReference type="PANTHER" id="PTHR35509:SF4">
    <property type="entry name" value="DUF1995 DOMAIN-CONTAINING PROTEIN"/>
    <property type="match status" value="1"/>
</dbReference>
<comment type="caution">
    <text evidence="3">The sequence shown here is derived from an EMBL/GenBank/DDBJ whole genome shotgun (WGS) entry which is preliminary data.</text>
</comment>
<proteinExistence type="predicted"/>
<dbReference type="Pfam" id="PF09353">
    <property type="entry name" value="DUF1995"/>
    <property type="match status" value="1"/>
</dbReference>
<accession>A0AAD2G5D4</accession>
<evidence type="ECO:0000313" key="4">
    <source>
        <dbReference type="Proteomes" id="UP001295423"/>
    </source>
</evidence>
<name>A0AAD2G5D4_9STRA</name>
<dbReference type="Proteomes" id="UP001295423">
    <property type="component" value="Unassembled WGS sequence"/>
</dbReference>
<keyword evidence="4" id="KW-1185">Reference proteome</keyword>
<feature type="signal peptide" evidence="1">
    <location>
        <begin position="1"/>
        <end position="25"/>
    </location>
</feature>
<organism evidence="3 4">
    <name type="scientific">Cylindrotheca closterium</name>
    <dbReference type="NCBI Taxonomy" id="2856"/>
    <lineage>
        <taxon>Eukaryota</taxon>
        <taxon>Sar</taxon>
        <taxon>Stramenopiles</taxon>
        <taxon>Ochrophyta</taxon>
        <taxon>Bacillariophyta</taxon>
        <taxon>Bacillariophyceae</taxon>
        <taxon>Bacillariophycidae</taxon>
        <taxon>Bacillariales</taxon>
        <taxon>Bacillariaceae</taxon>
        <taxon>Cylindrotheca</taxon>
    </lineage>
</organism>
<dbReference type="AlphaFoldDB" id="A0AAD2G5D4"/>
<evidence type="ECO:0000256" key="1">
    <source>
        <dbReference type="SAM" id="SignalP"/>
    </source>
</evidence>
<protein>
    <recommendedName>
        <fullName evidence="2">DUF1995 domain-containing protein</fullName>
    </recommendedName>
</protein>
<dbReference type="InterPro" id="IPR018962">
    <property type="entry name" value="DUF1995"/>
</dbReference>
<gene>
    <name evidence="3" type="ORF">CYCCA115_LOCUS20197</name>
</gene>